<evidence type="ECO:0000256" key="5">
    <source>
        <dbReference type="ARBA" id="ARBA00022737"/>
    </source>
</evidence>
<evidence type="ECO:0000256" key="7">
    <source>
        <dbReference type="ARBA" id="ARBA00022840"/>
    </source>
</evidence>
<keyword evidence="4 11" id="KW-0812">Transmembrane</keyword>
<dbReference type="FunFam" id="3.40.50.300:FF:000997">
    <property type="entry name" value="Multidrug resistance-associated protein 1"/>
    <property type="match status" value="1"/>
</dbReference>
<keyword evidence="5" id="KW-0677">Repeat</keyword>
<dbReference type="InterPro" id="IPR003439">
    <property type="entry name" value="ABC_transporter-like_ATP-bd"/>
</dbReference>
<dbReference type="Pfam" id="PF00664">
    <property type="entry name" value="ABC_membrane"/>
    <property type="match status" value="2"/>
</dbReference>
<dbReference type="FunFam" id="3.40.50.300:FF:000074">
    <property type="entry name" value="Multidrug resistance-associated protein 5 isoform 1"/>
    <property type="match status" value="1"/>
</dbReference>
<keyword evidence="6" id="KW-0547">Nucleotide-binding</keyword>
<feature type="domain" description="ABC transmembrane type-1" evidence="13">
    <location>
        <begin position="858"/>
        <end position="1134"/>
    </location>
</feature>
<dbReference type="PROSITE" id="PS50929">
    <property type="entry name" value="ABC_TM1F"/>
    <property type="match status" value="2"/>
</dbReference>
<dbReference type="PANTHER" id="PTHR24223:SF453">
    <property type="entry name" value="ABC TRANSPORTER"/>
    <property type="match status" value="1"/>
</dbReference>
<evidence type="ECO:0000313" key="15">
    <source>
        <dbReference type="Proteomes" id="UP001465755"/>
    </source>
</evidence>
<protein>
    <submittedName>
        <fullName evidence="14">Uncharacterized protein</fullName>
    </submittedName>
</protein>
<proteinExistence type="inferred from homology"/>
<dbReference type="InterPro" id="IPR050173">
    <property type="entry name" value="ABC_transporter_C-like"/>
</dbReference>
<dbReference type="SUPFAM" id="SSF52540">
    <property type="entry name" value="P-loop containing nucleoside triphosphate hydrolases"/>
    <property type="match status" value="2"/>
</dbReference>
<comment type="similarity">
    <text evidence="2">Belongs to the ABC transporter superfamily. ABCC family. Conjugate transporter (TC 3.A.1.208) subfamily.</text>
</comment>
<evidence type="ECO:0000259" key="13">
    <source>
        <dbReference type="PROSITE" id="PS50929"/>
    </source>
</evidence>
<feature type="domain" description="ABC transporter" evidence="12">
    <location>
        <begin position="438"/>
        <end position="659"/>
    </location>
</feature>
<evidence type="ECO:0000256" key="6">
    <source>
        <dbReference type="ARBA" id="ARBA00022741"/>
    </source>
</evidence>
<keyword evidence="7" id="KW-0067">ATP-binding</keyword>
<feature type="domain" description="ABC transmembrane type-1" evidence="13">
    <location>
        <begin position="127"/>
        <end position="405"/>
    </location>
</feature>
<evidence type="ECO:0000256" key="9">
    <source>
        <dbReference type="ARBA" id="ARBA00023136"/>
    </source>
</evidence>
<evidence type="ECO:0000256" key="3">
    <source>
        <dbReference type="ARBA" id="ARBA00022448"/>
    </source>
</evidence>
<evidence type="ECO:0000256" key="4">
    <source>
        <dbReference type="ARBA" id="ARBA00022692"/>
    </source>
</evidence>
<comment type="subcellular location">
    <subcellularLocation>
        <location evidence="1">Endomembrane system</location>
        <topology evidence="1">Multi-pass membrane protein</topology>
    </subcellularLocation>
</comment>
<feature type="compositionally biased region" description="Basic and acidic residues" evidence="10">
    <location>
        <begin position="766"/>
        <end position="788"/>
    </location>
</feature>
<evidence type="ECO:0000256" key="10">
    <source>
        <dbReference type="SAM" id="MobiDB-lite"/>
    </source>
</evidence>
<dbReference type="GO" id="GO:0012505">
    <property type="term" value="C:endomembrane system"/>
    <property type="evidence" value="ECO:0007669"/>
    <property type="project" value="UniProtKB-SubCell"/>
</dbReference>
<dbReference type="FunFam" id="1.20.1560.10:FF:000010">
    <property type="entry name" value="Multidrug resistance-associated ABC transporter"/>
    <property type="match status" value="1"/>
</dbReference>
<evidence type="ECO:0000256" key="1">
    <source>
        <dbReference type="ARBA" id="ARBA00004127"/>
    </source>
</evidence>
<feature type="transmembrane region" description="Helical" evidence="11">
    <location>
        <begin position="124"/>
        <end position="145"/>
    </location>
</feature>
<dbReference type="SMART" id="SM00382">
    <property type="entry name" value="AAA"/>
    <property type="match status" value="2"/>
</dbReference>
<feature type="transmembrane region" description="Helical" evidence="11">
    <location>
        <begin position="989"/>
        <end position="1008"/>
    </location>
</feature>
<sequence length="1422" mass="155141">MTTQQSAESDDLRQGLLATDHAEDAVEPSENAPDNTGVSNSERWCPMENMSLLSHASFAFCDSLISKGYKAPLQVPDLWDVPRKFETAPVYRELETELKATEHEVSRPRGSLLRAIVRTHWRRIASAGLVLTVEGVISLMVPLLLKKLLEIVRVGGHPGTVIALTLAMTVIQLAATVLNALFWFWSLQVSSRLRTGLRMLLFRKSLRLSVAARADNGVGAIVNLAANDVDRICETTHGANMVWDAPFQILLVLGLLTWILGWQPVLAGLVALLCVVPLSTLVTWGFSHARVKVLECTDARVRLISEVMQGIKALKLYAWEAPFIKRVEDLRARELFYVQSSAYLEGLTSVLFWVVPLGVKAAVFSVYALRGNALLPDVVFPALALLDQLALPLFFLPDEIGVMVQGRVSVRRLQAFWDQPEVAPRTKLPPAPPGQPAVEVKEGTFAWAPDAEPTLMNLNFSLESGKMLVITGVVGAGKTSLLNALMGEMSGARPPTIAGSIAYTAQEPWIQNASVRDNILMGAAFDQKRYDAILEACALTHDLAILPAGEQTEIGEKGLNLSGGQKHRIALARACYQDADVYLLDDPLSAVDVHVGHHLMTQVLQGLLASKTRVLVTHQLQFLPNADTVMVMRDGHIDELGGYQELIDRGVEFKQMLLPEQDPDYDPEEAEFDGLSNPRHSFASSFSRAASTAFTEHHQPFEPHSLESNPSAHFPADMGNSSSHPPHATALPLPGLHPKGDRSPTARGRRSISHTRSPSHAQRGVSGERHPSFDMRRRGSVESARSHAEQAGGSHRSLDVGKQHQGKQAGGDESEEDDAVAELNARLIEEEERALGRVDRALYWQYFKSWGPIMLLPALVFLAQLCSQIFTVAQNWWLSQWANKASRSGADVDTKHYLTIYLYMGLGCIVGEVLFAFIMALGSVRAAKRLHQNLLRGLLRLPMSFFDSQPTGRLMNRFTKDTQAVDLTLATVISDVINCMSSTLASLTLSSIVSPLAVLAFVPVAWGFEQIRRRYIAASRELKRLDSLALSPVLSYFTETLQGLVTVRAFGTQEAHVTQQAAWLQGNTRAFLPMISVNRWLGVRVEGTGALLVGLVAITCTLILPRSAGLAGLAITSTLDLAMMANWVLRQLSETEVAMNSVERMVGYVKENAPEAPEVIKGHRPPPGWPSKGDIRVTDLVVRYRADLPTVLQGVSFHVQPQHKVGVAGRTGCGKSTLILSLFRIIEAAGGSITIDGVDISRIGLLDLRSCIALVPQDPVIFSGSVRSNLDPSGTVRDDAQIWEALERTGIRSTIAGMEGGLDAEMGEGGTSLSTGQRQLLCMSRALLKAVRVLVLDEATSNVDTASDALIQDTVRTSFKHCTVLTVAHRLHTIMDSDRVLVMDAGRVLEYASPQRLLHDPNSAFSGLVGGTEAPQEASATE</sequence>
<evidence type="ECO:0000256" key="2">
    <source>
        <dbReference type="ARBA" id="ARBA00009726"/>
    </source>
</evidence>
<feature type="transmembrane region" description="Helical" evidence="11">
    <location>
        <begin position="161"/>
        <end position="185"/>
    </location>
</feature>
<feature type="domain" description="ABC transporter" evidence="12">
    <location>
        <begin position="1175"/>
        <end position="1410"/>
    </location>
</feature>
<dbReference type="InterPro" id="IPR036640">
    <property type="entry name" value="ABC1_TM_sf"/>
</dbReference>
<evidence type="ECO:0000313" key="14">
    <source>
        <dbReference type="EMBL" id="KAK9813623.1"/>
    </source>
</evidence>
<dbReference type="GO" id="GO:0016020">
    <property type="term" value="C:membrane"/>
    <property type="evidence" value="ECO:0007669"/>
    <property type="project" value="InterPro"/>
</dbReference>
<feature type="transmembrane region" description="Helical" evidence="11">
    <location>
        <begin position="853"/>
        <end position="878"/>
    </location>
</feature>
<dbReference type="SUPFAM" id="SSF90123">
    <property type="entry name" value="ABC transporter transmembrane region"/>
    <property type="match status" value="2"/>
</dbReference>
<feature type="transmembrane region" description="Helical" evidence="11">
    <location>
        <begin position="898"/>
        <end position="921"/>
    </location>
</feature>
<dbReference type="Gene3D" id="1.20.1560.10">
    <property type="entry name" value="ABC transporter type 1, transmembrane domain"/>
    <property type="match status" value="2"/>
</dbReference>
<dbReference type="InterPro" id="IPR011527">
    <property type="entry name" value="ABC1_TM_dom"/>
</dbReference>
<dbReference type="CDD" id="cd03244">
    <property type="entry name" value="ABCC_MRP_domain2"/>
    <property type="match status" value="1"/>
</dbReference>
<name>A0AAW1PZH9_9CHLO</name>
<dbReference type="InterPro" id="IPR044746">
    <property type="entry name" value="ABCC_6TM_D1"/>
</dbReference>
<feature type="transmembrane region" description="Helical" evidence="11">
    <location>
        <begin position="266"/>
        <end position="286"/>
    </location>
</feature>
<gene>
    <name evidence="14" type="ORF">WJX73_000516</name>
</gene>
<dbReference type="InterPro" id="IPR044726">
    <property type="entry name" value="ABCC_6TM_D2"/>
</dbReference>
<dbReference type="GO" id="GO:0005524">
    <property type="term" value="F:ATP binding"/>
    <property type="evidence" value="ECO:0007669"/>
    <property type="project" value="UniProtKB-KW"/>
</dbReference>
<evidence type="ECO:0000259" key="12">
    <source>
        <dbReference type="PROSITE" id="PS50893"/>
    </source>
</evidence>
<organism evidence="14 15">
    <name type="scientific">Symbiochloris irregularis</name>
    <dbReference type="NCBI Taxonomy" id="706552"/>
    <lineage>
        <taxon>Eukaryota</taxon>
        <taxon>Viridiplantae</taxon>
        <taxon>Chlorophyta</taxon>
        <taxon>core chlorophytes</taxon>
        <taxon>Trebouxiophyceae</taxon>
        <taxon>Trebouxiales</taxon>
        <taxon>Trebouxiaceae</taxon>
        <taxon>Symbiochloris</taxon>
    </lineage>
</organism>
<keyword evidence="9 11" id="KW-0472">Membrane</keyword>
<dbReference type="Proteomes" id="UP001465755">
    <property type="component" value="Unassembled WGS sequence"/>
</dbReference>
<feature type="transmembrane region" description="Helical" evidence="11">
    <location>
        <begin position="241"/>
        <end position="260"/>
    </location>
</feature>
<dbReference type="PANTHER" id="PTHR24223">
    <property type="entry name" value="ATP-BINDING CASSETTE SUB-FAMILY C"/>
    <property type="match status" value="1"/>
</dbReference>
<feature type="transmembrane region" description="Helical" evidence="11">
    <location>
        <begin position="1081"/>
        <end position="1104"/>
    </location>
</feature>
<feature type="transmembrane region" description="Helical" evidence="11">
    <location>
        <begin position="335"/>
        <end position="358"/>
    </location>
</feature>
<dbReference type="PROSITE" id="PS50893">
    <property type="entry name" value="ABC_TRANSPORTER_2"/>
    <property type="match status" value="2"/>
</dbReference>
<dbReference type="Pfam" id="PF00005">
    <property type="entry name" value="ABC_tran"/>
    <property type="match status" value="2"/>
</dbReference>
<comment type="caution">
    <text evidence="14">The sequence shown here is derived from an EMBL/GenBank/DDBJ whole genome shotgun (WGS) entry which is preliminary data.</text>
</comment>
<feature type="region of interest" description="Disordered" evidence="10">
    <location>
        <begin position="1"/>
        <end position="41"/>
    </location>
</feature>
<dbReference type="CDD" id="cd03250">
    <property type="entry name" value="ABCC_MRP_domain1"/>
    <property type="match status" value="1"/>
</dbReference>
<dbReference type="GO" id="GO:0140359">
    <property type="term" value="F:ABC-type transporter activity"/>
    <property type="evidence" value="ECO:0007669"/>
    <property type="project" value="InterPro"/>
</dbReference>
<accession>A0AAW1PZH9</accession>
<dbReference type="GO" id="GO:0016887">
    <property type="term" value="F:ATP hydrolysis activity"/>
    <property type="evidence" value="ECO:0007669"/>
    <property type="project" value="InterPro"/>
</dbReference>
<feature type="region of interest" description="Disordered" evidence="10">
    <location>
        <begin position="699"/>
        <end position="819"/>
    </location>
</feature>
<keyword evidence="15" id="KW-1185">Reference proteome</keyword>
<keyword evidence="3" id="KW-0813">Transport</keyword>
<dbReference type="InterPro" id="IPR027417">
    <property type="entry name" value="P-loop_NTPase"/>
</dbReference>
<dbReference type="CDD" id="cd18579">
    <property type="entry name" value="ABC_6TM_ABCC_D1"/>
    <property type="match status" value="1"/>
</dbReference>
<evidence type="ECO:0000256" key="8">
    <source>
        <dbReference type="ARBA" id="ARBA00022989"/>
    </source>
</evidence>
<dbReference type="Gene3D" id="3.40.50.300">
    <property type="entry name" value="P-loop containing nucleotide triphosphate hydrolases"/>
    <property type="match status" value="2"/>
</dbReference>
<dbReference type="EMBL" id="JALJOQ010000003">
    <property type="protein sequence ID" value="KAK9813623.1"/>
    <property type="molecule type" value="Genomic_DNA"/>
</dbReference>
<dbReference type="InterPro" id="IPR003593">
    <property type="entry name" value="AAA+_ATPase"/>
</dbReference>
<reference evidence="14 15" key="1">
    <citation type="journal article" date="2024" name="Nat. Commun.">
        <title>Phylogenomics reveals the evolutionary origins of lichenization in chlorophyte algae.</title>
        <authorList>
            <person name="Puginier C."/>
            <person name="Libourel C."/>
            <person name="Otte J."/>
            <person name="Skaloud P."/>
            <person name="Haon M."/>
            <person name="Grisel S."/>
            <person name="Petersen M."/>
            <person name="Berrin J.G."/>
            <person name="Delaux P.M."/>
            <person name="Dal Grande F."/>
            <person name="Keller J."/>
        </authorList>
    </citation>
    <scope>NUCLEOTIDE SEQUENCE [LARGE SCALE GENOMIC DNA]</scope>
    <source>
        <strain evidence="14 15">SAG 2036</strain>
    </source>
</reference>
<keyword evidence="8 11" id="KW-1133">Transmembrane helix</keyword>
<dbReference type="CDD" id="cd18580">
    <property type="entry name" value="ABC_6TM_ABCC_D2"/>
    <property type="match status" value="1"/>
</dbReference>
<evidence type="ECO:0000256" key="11">
    <source>
        <dbReference type="SAM" id="Phobius"/>
    </source>
</evidence>
<feature type="compositionally biased region" description="Polar residues" evidence="10">
    <location>
        <begin position="32"/>
        <end position="41"/>
    </location>
</feature>